<evidence type="ECO:0000313" key="3">
    <source>
        <dbReference type="Proteomes" id="UP000441772"/>
    </source>
</evidence>
<reference evidence="2 3" key="1">
    <citation type="submission" date="2019-09" db="EMBL/GenBank/DDBJ databases">
        <title>Characterization of the phylogenetic diversity of two novel species belonging to the genus Bifidobacterium: Bifidobacterium cebidarum sp. nov. and Bifidobacterium leontopitheci sp. nov.</title>
        <authorList>
            <person name="Lugli G.A."/>
            <person name="Duranti S."/>
            <person name="Milani C."/>
            <person name="Turroni F."/>
            <person name="Ventura M."/>
        </authorList>
    </citation>
    <scope>NUCLEOTIDE SEQUENCE [LARGE SCALE GENOMIC DNA]</scope>
    <source>
        <strain evidence="2 3">LMG 31471</strain>
    </source>
</reference>
<protein>
    <recommendedName>
        <fullName evidence="1">DUF8094 domain-containing protein</fullName>
    </recommendedName>
</protein>
<evidence type="ECO:0000259" key="1">
    <source>
        <dbReference type="Pfam" id="PF26366"/>
    </source>
</evidence>
<dbReference type="Pfam" id="PF26366">
    <property type="entry name" value="DUF8094"/>
    <property type="match status" value="1"/>
</dbReference>
<proteinExistence type="predicted"/>
<comment type="caution">
    <text evidence="2">The sequence shown here is derived from an EMBL/GenBank/DDBJ whole genome shotgun (WGS) entry which is preliminary data.</text>
</comment>
<sequence>MTANETTMNRPTAGRRTMRRRLTCATAAALALMTMLSGCEGKVPKTAAPTVKDSEIIDVTVSRERQIRKNILDVLKQADETKDATGLAARVSGPQLQIRTSQLNIAKATNSDISARATIPDKAEQVIIPTNNEWPRVIYTITTTTEDQQAKRLLVLRQESARQNYKLWAMTRLLEDVSLPKFAVADQGNTMGDADDDNLVMTPRQAVERYADVLQNGDKSEYASSFSNDQFRQSLAKQYSDVQVGVARNNGTQQQAFTPVTDQIAVMRSTADGGDLVVAQINCDWTRTMGEGRESRPASDDEKVLFGSTKATSSLVATYVNVVAIYVPLANSKEKATVVAADQQVVSVKAK</sequence>
<dbReference type="InterPro" id="IPR058407">
    <property type="entry name" value="DUF8094"/>
</dbReference>
<dbReference type="Proteomes" id="UP000441772">
    <property type="component" value="Unassembled WGS sequence"/>
</dbReference>
<gene>
    <name evidence="2" type="ORF">F7D09_0416</name>
</gene>
<dbReference type="AlphaFoldDB" id="A0A6I1GHD2"/>
<feature type="domain" description="DUF8094" evidence="1">
    <location>
        <begin position="74"/>
        <end position="348"/>
    </location>
</feature>
<keyword evidence="3" id="KW-1185">Reference proteome</keyword>
<accession>A0A6I1GHD2</accession>
<dbReference type="EMBL" id="WBVT01000004">
    <property type="protein sequence ID" value="KAB7791060.1"/>
    <property type="molecule type" value="Genomic_DNA"/>
</dbReference>
<name>A0A6I1GHD2_9BIFI</name>
<evidence type="ECO:0000313" key="2">
    <source>
        <dbReference type="EMBL" id="KAB7791060.1"/>
    </source>
</evidence>
<organism evidence="2 3">
    <name type="scientific">Bifidobacterium leontopitheci</name>
    <dbReference type="NCBI Taxonomy" id="2650774"/>
    <lineage>
        <taxon>Bacteria</taxon>
        <taxon>Bacillati</taxon>
        <taxon>Actinomycetota</taxon>
        <taxon>Actinomycetes</taxon>
        <taxon>Bifidobacteriales</taxon>
        <taxon>Bifidobacteriaceae</taxon>
        <taxon>Bifidobacterium</taxon>
    </lineage>
</organism>